<dbReference type="InterPro" id="IPR018247">
    <property type="entry name" value="EF_Hand_1_Ca_BS"/>
</dbReference>
<organism evidence="4">
    <name type="scientific">Pyramimonas obovata</name>
    <dbReference type="NCBI Taxonomy" id="1411642"/>
    <lineage>
        <taxon>Eukaryota</taxon>
        <taxon>Viridiplantae</taxon>
        <taxon>Chlorophyta</taxon>
        <taxon>Pyramimonadophyceae</taxon>
        <taxon>Pyramimonadales</taxon>
        <taxon>Pyramimonadaceae</taxon>
        <taxon>Pyramimonas</taxon>
        <taxon>Pyramimonas incertae sedis</taxon>
    </lineage>
</organism>
<feature type="domain" description="EF-hand" evidence="3">
    <location>
        <begin position="315"/>
        <end position="350"/>
    </location>
</feature>
<dbReference type="AlphaFoldDB" id="A0A7S0RXV1"/>
<dbReference type="Pfam" id="PF13499">
    <property type="entry name" value="EF-hand_7"/>
    <property type="match status" value="1"/>
</dbReference>
<dbReference type="SUPFAM" id="SSF47473">
    <property type="entry name" value="EF-hand"/>
    <property type="match status" value="1"/>
</dbReference>
<protein>
    <recommendedName>
        <fullName evidence="3">EF-hand domain-containing protein</fullName>
    </recommendedName>
</protein>
<sequence>MVLRGEDPHIARLMEEYDGYEEAASELFEKFVAFDVNNDCNLDYEEANVFFQEHGLFKGMPAREIDGFMKQFFSSADEDGNGALDFAEFVKAHAALVKYRRENCLPALEKLTKHKLVLACKRAKEKYLSKQQAVTRKSFEEPHQGAAKPRKLGNHFVDRLARQRSTQLLKQAFYDVDYQKTGKVALEDFQEQMSKLGYIKNGGYTKSSFFSSFATTHPMLSEVTFDIVLQIMFPDLSSAQRRLLDERVKLPSKSSSMDPLQEVRHFKEKRLSKSKSLTVDEDTRRSICQIFKGVDDNDDDVLDVDEFIDLMTDIHSEEECEELFHQIDTDGSGTLNVWEFVAWWTTSQKEGKEYLSDFKERLLCFAQSNYHSHDSVLETCLEVQCALTAKAVKKDACGYC</sequence>
<feature type="domain" description="EF-hand" evidence="3">
    <location>
        <begin position="22"/>
        <end position="57"/>
    </location>
</feature>
<proteinExistence type="predicted"/>
<dbReference type="InterPro" id="IPR011992">
    <property type="entry name" value="EF-hand-dom_pair"/>
</dbReference>
<dbReference type="SMART" id="SM00054">
    <property type="entry name" value="EFh"/>
    <property type="match status" value="5"/>
</dbReference>
<dbReference type="PROSITE" id="PS50222">
    <property type="entry name" value="EF_HAND_2"/>
    <property type="match status" value="3"/>
</dbReference>
<feature type="domain" description="EF-hand" evidence="3">
    <location>
        <begin position="64"/>
        <end position="99"/>
    </location>
</feature>
<evidence type="ECO:0000256" key="1">
    <source>
        <dbReference type="ARBA" id="ARBA00022737"/>
    </source>
</evidence>
<keyword evidence="2" id="KW-0106">Calcium</keyword>
<dbReference type="PANTHER" id="PTHR23050">
    <property type="entry name" value="CALCIUM BINDING PROTEIN"/>
    <property type="match status" value="1"/>
</dbReference>
<evidence type="ECO:0000256" key="2">
    <source>
        <dbReference type="ARBA" id="ARBA00022837"/>
    </source>
</evidence>
<dbReference type="CDD" id="cd00051">
    <property type="entry name" value="EFh"/>
    <property type="match status" value="1"/>
</dbReference>
<dbReference type="GO" id="GO:0005509">
    <property type="term" value="F:calcium ion binding"/>
    <property type="evidence" value="ECO:0007669"/>
    <property type="project" value="InterPro"/>
</dbReference>
<accession>A0A7S0RXV1</accession>
<dbReference type="InterPro" id="IPR050145">
    <property type="entry name" value="Centrin_CML-like"/>
</dbReference>
<dbReference type="Gene3D" id="1.10.238.10">
    <property type="entry name" value="EF-hand"/>
    <property type="match status" value="2"/>
</dbReference>
<evidence type="ECO:0000259" key="3">
    <source>
        <dbReference type="PROSITE" id="PS50222"/>
    </source>
</evidence>
<dbReference type="InterPro" id="IPR002048">
    <property type="entry name" value="EF_hand_dom"/>
</dbReference>
<keyword evidence="1" id="KW-0677">Repeat</keyword>
<dbReference type="EMBL" id="HBFA01039015">
    <property type="protein sequence ID" value="CAD8690299.1"/>
    <property type="molecule type" value="Transcribed_RNA"/>
</dbReference>
<gene>
    <name evidence="4" type="ORF">POBO1169_LOCUS19511</name>
</gene>
<name>A0A7S0RXV1_9CHLO</name>
<reference evidence="4" key="1">
    <citation type="submission" date="2021-01" db="EMBL/GenBank/DDBJ databases">
        <authorList>
            <person name="Corre E."/>
            <person name="Pelletier E."/>
            <person name="Niang G."/>
            <person name="Scheremetjew M."/>
            <person name="Finn R."/>
            <person name="Kale V."/>
            <person name="Holt S."/>
            <person name="Cochrane G."/>
            <person name="Meng A."/>
            <person name="Brown T."/>
            <person name="Cohen L."/>
        </authorList>
    </citation>
    <scope>NUCLEOTIDE SEQUENCE</scope>
    <source>
        <strain evidence="4">CCMP722</strain>
    </source>
</reference>
<dbReference type="PROSITE" id="PS00018">
    <property type="entry name" value="EF_HAND_1"/>
    <property type="match status" value="2"/>
</dbReference>
<evidence type="ECO:0000313" key="4">
    <source>
        <dbReference type="EMBL" id="CAD8690299.1"/>
    </source>
</evidence>